<evidence type="ECO:0000256" key="1">
    <source>
        <dbReference type="SAM" id="MobiDB-lite"/>
    </source>
</evidence>
<feature type="region of interest" description="Disordered" evidence="1">
    <location>
        <begin position="1"/>
        <end position="41"/>
    </location>
</feature>
<name>A0ABS4IBL2_9BACI</name>
<gene>
    <name evidence="2" type="ORF">J2Z83_000416</name>
</gene>
<dbReference type="EMBL" id="JAGGKX010000002">
    <property type="protein sequence ID" value="MBP1968324.1"/>
    <property type="molecule type" value="Genomic_DNA"/>
</dbReference>
<protein>
    <submittedName>
        <fullName evidence="2">Uncharacterized protein</fullName>
    </submittedName>
</protein>
<keyword evidence="3" id="KW-1185">Reference proteome</keyword>
<evidence type="ECO:0000313" key="3">
    <source>
        <dbReference type="Proteomes" id="UP001519345"/>
    </source>
</evidence>
<reference evidence="2 3" key="1">
    <citation type="submission" date="2021-03" db="EMBL/GenBank/DDBJ databases">
        <title>Genomic Encyclopedia of Type Strains, Phase IV (KMG-IV): sequencing the most valuable type-strain genomes for metagenomic binning, comparative biology and taxonomic classification.</title>
        <authorList>
            <person name="Goeker M."/>
        </authorList>
    </citation>
    <scope>NUCLEOTIDE SEQUENCE [LARGE SCALE GENOMIC DNA]</scope>
    <source>
        <strain evidence="2 3">DSM 25609</strain>
    </source>
</reference>
<dbReference type="Proteomes" id="UP001519345">
    <property type="component" value="Unassembled WGS sequence"/>
</dbReference>
<comment type="caution">
    <text evidence="2">The sequence shown here is derived from an EMBL/GenBank/DDBJ whole genome shotgun (WGS) entry which is preliminary data.</text>
</comment>
<sequence>MKWRERGTNGRQRGMNTIGCGTNGRGWGTVRLPVTKKTPSH</sequence>
<accession>A0ABS4IBL2</accession>
<evidence type="ECO:0000313" key="2">
    <source>
        <dbReference type="EMBL" id="MBP1968324.1"/>
    </source>
</evidence>
<proteinExistence type="predicted"/>
<organism evidence="2 3">
    <name type="scientific">Virgibacillus natechei</name>
    <dbReference type="NCBI Taxonomy" id="1216297"/>
    <lineage>
        <taxon>Bacteria</taxon>
        <taxon>Bacillati</taxon>
        <taxon>Bacillota</taxon>
        <taxon>Bacilli</taxon>
        <taxon>Bacillales</taxon>
        <taxon>Bacillaceae</taxon>
        <taxon>Virgibacillus</taxon>
    </lineage>
</organism>